<proteinExistence type="predicted"/>
<keyword evidence="2" id="KW-1185">Reference proteome</keyword>
<dbReference type="RefSeq" id="WP_166280334.1">
    <property type="nucleotide sequence ID" value="NZ_JTHE03000027.1"/>
</dbReference>
<name>A0ABD4T0W4_9CYAN</name>
<dbReference type="AlphaFoldDB" id="A0ABD4T0W4"/>
<sequence length="523" mass="59922">MLEILSRPPHLEQSQLNMWIDESIWGHRLYDEQTPWLCLLEMLCITQSEASNGQAFIESTLNDLRYEIYPRLYLRNILFNNPHIEAIATEGLDDNERWQIWMDAIASNVGGLASPDFSYLKSRFESFEHFVEIVKFLQSNAIEGDSNKRWSSKFVFPYGPDCLYEDLRVTGEKVSNDRRFFGRTGELLYLMLCRSGRGEEILSHLEGTGIISCDYSSEYRGSKWNQLVLALQSPADRGAPRNSGSPPYLPYEKLLEYEQIGDDWLNILRCNLPDYDSLPHIVTITGLHLIIYLLSRAKTTLGEASPLQFVLEIVAPKKTTVRELASDQFQKNNNLSQQAVEYIICSITKSREWQECLNSHTPIEDAIDLLEERFAWSSKEEEADGSGSPEDLLNSLRERAVKRHQQHLGKFHGVWSREIGLSSSRGSRRTRYAPTDSLLRTLVLASVPNRMEFQDFLAKLHEKYGFIIGDRQATDLINSGDADREDFVANAERLERRLASMGLLKRLSDACAYVQNPFASEVR</sequence>
<dbReference type="EMBL" id="JTHE03000027">
    <property type="protein sequence ID" value="MCM1982000.1"/>
    <property type="molecule type" value="Genomic_DNA"/>
</dbReference>
<reference evidence="1 2" key="1">
    <citation type="journal article" date="2015" name="Genome Announc.">
        <title>Draft Genome Sequence of Filamentous Marine Cyanobacterium Lyngbya confervoides Strain BDU141951.</title>
        <authorList>
            <person name="Chandrababunaidu M.M."/>
            <person name="Sen D."/>
            <person name="Tripathy S."/>
        </authorList>
    </citation>
    <scope>NUCLEOTIDE SEQUENCE [LARGE SCALE GENOMIC DNA]</scope>
    <source>
        <strain evidence="1 2">BDU141951</strain>
    </source>
</reference>
<protein>
    <submittedName>
        <fullName evidence="1">Uncharacterized protein</fullName>
    </submittedName>
</protein>
<dbReference type="Proteomes" id="UP000031561">
    <property type="component" value="Unassembled WGS sequence"/>
</dbReference>
<organism evidence="1 2">
    <name type="scientific">Lyngbya confervoides BDU141951</name>
    <dbReference type="NCBI Taxonomy" id="1574623"/>
    <lineage>
        <taxon>Bacteria</taxon>
        <taxon>Bacillati</taxon>
        <taxon>Cyanobacteriota</taxon>
        <taxon>Cyanophyceae</taxon>
        <taxon>Oscillatoriophycideae</taxon>
        <taxon>Oscillatoriales</taxon>
        <taxon>Microcoleaceae</taxon>
        <taxon>Lyngbya</taxon>
    </lineage>
</organism>
<evidence type="ECO:0000313" key="2">
    <source>
        <dbReference type="Proteomes" id="UP000031561"/>
    </source>
</evidence>
<gene>
    <name evidence="1" type="ORF">QQ91_0004030</name>
</gene>
<evidence type="ECO:0000313" key="1">
    <source>
        <dbReference type="EMBL" id="MCM1982000.1"/>
    </source>
</evidence>
<comment type="caution">
    <text evidence="1">The sequence shown here is derived from an EMBL/GenBank/DDBJ whole genome shotgun (WGS) entry which is preliminary data.</text>
</comment>
<accession>A0ABD4T0W4</accession>